<keyword evidence="2" id="KW-1185">Reference proteome</keyword>
<proteinExistence type="predicted"/>
<dbReference type="AlphaFoldDB" id="A0AAV3XEF2"/>
<dbReference type="EMBL" id="BLAY01000104">
    <property type="protein sequence ID" value="GET40928.1"/>
    <property type="molecule type" value="Genomic_DNA"/>
</dbReference>
<evidence type="ECO:0000313" key="2">
    <source>
        <dbReference type="Proteomes" id="UP001050975"/>
    </source>
</evidence>
<dbReference type="Proteomes" id="UP001050975">
    <property type="component" value="Unassembled WGS sequence"/>
</dbReference>
<gene>
    <name evidence="1" type="ORF">MiSe_57400</name>
</gene>
<name>A0AAV3XEF2_9CYAN</name>
<sequence>MTQRIPSLQSVLAFDRSPIPALISIPKMIYSGFQSDEVHLGLCSGSINAAATQKARKRCTSQGLQAAVSIGMYKDNNETYRLTISC</sequence>
<accession>A0AAV3XEF2</accession>
<dbReference type="RefSeq" id="WP_226587156.1">
    <property type="nucleotide sequence ID" value="NZ_BLAY01000104.1"/>
</dbReference>
<reference evidence="1" key="1">
    <citation type="submission" date="2019-10" db="EMBL/GenBank/DDBJ databases">
        <title>Draft genome sequece of Microseira wollei NIES-4236.</title>
        <authorList>
            <person name="Yamaguchi H."/>
            <person name="Suzuki S."/>
            <person name="Kawachi M."/>
        </authorList>
    </citation>
    <scope>NUCLEOTIDE SEQUENCE</scope>
    <source>
        <strain evidence="1">NIES-4236</strain>
    </source>
</reference>
<evidence type="ECO:0000313" key="1">
    <source>
        <dbReference type="EMBL" id="GET40928.1"/>
    </source>
</evidence>
<protein>
    <submittedName>
        <fullName evidence="1">Uncharacterized protein</fullName>
    </submittedName>
</protein>
<comment type="caution">
    <text evidence="1">The sequence shown here is derived from an EMBL/GenBank/DDBJ whole genome shotgun (WGS) entry which is preliminary data.</text>
</comment>
<organism evidence="1 2">
    <name type="scientific">Microseira wollei NIES-4236</name>
    <dbReference type="NCBI Taxonomy" id="2530354"/>
    <lineage>
        <taxon>Bacteria</taxon>
        <taxon>Bacillati</taxon>
        <taxon>Cyanobacteriota</taxon>
        <taxon>Cyanophyceae</taxon>
        <taxon>Oscillatoriophycideae</taxon>
        <taxon>Aerosakkonematales</taxon>
        <taxon>Aerosakkonemataceae</taxon>
        <taxon>Microseira</taxon>
    </lineage>
</organism>